<reference evidence="1 2" key="1">
    <citation type="journal article" date="2014" name="Int. J. Syst. Evol. Microbiol.">
        <title>Streptomyces hoynatensis sp. nov., isolated from deep marine sediment.</title>
        <authorList>
            <person name="Veyisoglu A."/>
            <person name="Sahin N."/>
        </authorList>
    </citation>
    <scope>NUCLEOTIDE SEQUENCE [LARGE SCALE GENOMIC DNA]</scope>
    <source>
        <strain evidence="1 2">KCTC 29097</strain>
    </source>
</reference>
<comment type="caution">
    <text evidence="1">The sequence shown here is derived from an EMBL/GenBank/DDBJ whole genome shotgun (WGS) entry which is preliminary data.</text>
</comment>
<sequence>MRVGLLRAVGAGTALYGLGVAVWPGLLARPSGLADEEGRTAEATRASLRPLALREVASGLALGLAPKGPALGTAAALRLAADLGDAALLGRTLPAPRHRRAAATVSLAWASLTAAALLLPARPAGGAKD</sequence>
<proteinExistence type="predicted"/>
<dbReference type="OrthoDB" id="4288734at2"/>
<organism evidence="1 2">
    <name type="scientific">Streptomyces hoynatensis</name>
    <dbReference type="NCBI Taxonomy" id="1141874"/>
    <lineage>
        <taxon>Bacteria</taxon>
        <taxon>Bacillati</taxon>
        <taxon>Actinomycetota</taxon>
        <taxon>Actinomycetes</taxon>
        <taxon>Kitasatosporales</taxon>
        <taxon>Streptomycetaceae</taxon>
        <taxon>Streptomyces</taxon>
    </lineage>
</organism>
<dbReference type="AlphaFoldDB" id="A0A3A9ZC45"/>
<keyword evidence="2" id="KW-1185">Reference proteome</keyword>
<dbReference type="RefSeq" id="WP_120676047.1">
    <property type="nucleotide sequence ID" value="NZ_RBAL01000002.1"/>
</dbReference>
<dbReference type="EMBL" id="RBAL01000002">
    <property type="protein sequence ID" value="RKN45891.1"/>
    <property type="molecule type" value="Genomic_DNA"/>
</dbReference>
<dbReference type="Proteomes" id="UP000272474">
    <property type="component" value="Unassembled WGS sequence"/>
</dbReference>
<evidence type="ECO:0000313" key="1">
    <source>
        <dbReference type="EMBL" id="RKN45891.1"/>
    </source>
</evidence>
<evidence type="ECO:0008006" key="3">
    <source>
        <dbReference type="Google" id="ProtNLM"/>
    </source>
</evidence>
<accession>A0A3A9ZC45</accession>
<gene>
    <name evidence="1" type="ORF">D7294_05500</name>
</gene>
<name>A0A3A9ZC45_9ACTN</name>
<evidence type="ECO:0000313" key="2">
    <source>
        <dbReference type="Proteomes" id="UP000272474"/>
    </source>
</evidence>
<protein>
    <recommendedName>
        <fullName evidence="3">DUF4267 domain-containing protein</fullName>
    </recommendedName>
</protein>